<evidence type="ECO:0000313" key="1">
    <source>
        <dbReference type="EMBL" id="MTG98286.1"/>
    </source>
</evidence>
<reference evidence="1 2" key="1">
    <citation type="submission" date="2019-11" db="EMBL/GenBank/DDBJ databases">
        <title>Genome of Strain BIT-d1.</title>
        <authorList>
            <person name="Yang Y."/>
        </authorList>
    </citation>
    <scope>NUCLEOTIDE SEQUENCE [LARGE SCALE GENOMIC DNA]</scope>
    <source>
        <strain evidence="1 2">BIT-d1</strain>
    </source>
</reference>
<evidence type="ECO:0000313" key="2">
    <source>
        <dbReference type="Proteomes" id="UP000438760"/>
    </source>
</evidence>
<dbReference type="RefSeq" id="WP_155092314.1">
    <property type="nucleotide sequence ID" value="NZ_CP102754.1"/>
</dbReference>
<keyword evidence="2" id="KW-1185">Reference proteome</keyword>
<dbReference type="AlphaFoldDB" id="A0A6I3LL99"/>
<gene>
    <name evidence="1" type="ORF">GJV76_09110</name>
</gene>
<sequence length="148" mass="16861">MEKRLELLEKFYYLNYVEGDRLLERKGKGMFMDSMSKIKQGNQKLCDAGLDTACIQVFIYGLGEKAIDVVSVLGDKNAKEVKHPQADAELEKLGSKIIEMGNNEGYGLLYSYYTLIDQEKTGIEWNEKGLKKGCRLCASNKEIYEKEL</sequence>
<dbReference type="EMBL" id="WMJX01000017">
    <property type="protein sequence ID" value="MTG98286.1"/>
    <property type="molecule type" value="Genomic_DNA"/>
</dbReference>
<dbReference type="Proteomes" id="UP000438760">
    <property type="component" value="Unassembled WGS sequence"/>
</dbReference>
<protein>
    <submittedName>
        <fullName evidence="1">Uncharacterized protein</fullName>
    </submittedName>
</protein>
<proteinExistence type="predicted"/>
<name>A0A6I3LL99_9FLAO</name>
<comment type="caution">
    <text evidence="1">The sequence shown here is derived from an EMBL/GenBank/DDBJ whole genome shotgun (WGS) entry which is preliminary data.</text>
</comment>
<accession>A0A6I3LL99</accession>
<dbReference type="OrthoDB" id="667778at2"/>
<organism evidence="1 2">
    <name type="scientific">Myroides albus</name>
    <dbReference type="NCBI Taxonomy" id="2562892"/>
    <lineage>
        <taxon>Bacteria</taxon>
        <taxon>Pseudomonadati</taxon>
        <taxon>Bacteroidota</taxon>
        <taxon>Flavobacteriia</taxon>
        <taxon>Flavobacteriales</taxon>
        <taxon>Flavobacteriaceae</taxon>
        <taxon>Myroides</taxon>
    </lineage>
</organism>